<accession>A0A7G1KCT8</accession>
<dbReference type="AlphaFoldDB" id="A0A7G1KCT8"/>
<dbReference type="RefSeq" id="WP_187686601.1">
    <property type="nucleotide sequence ID" value="NZ_AP023396.1"/>
</dbReference>
<feature type="transmembrane region" description="Helical" evidence="1">
    <location>
        <begin position="36"/>
        <end position="57"/>
    </location>
</feature>
<sequence>MTVEGPAEIPPLDDATDIARSAEVQPGETLADTRNWAGFVVLLFGVLAAIVAITALLAGASQLALVSAVFAAAGSVIGVGLIVMVRRGGGRGAGRDARQQRARH</sequence>
<feature type="transmembrane region" description="Helical" evidence="1">
    <location>
        <begin position="63"/>
        <end position="85"/>
    </location>
</feature>
<dbReference type="Proteomes" id="UP000516173">
    <property type="component" value="Chromosome"/>
</dbReference>
<evidence type="ECO:0000256" key="1">
    <source>
        <dbReference type="SAM" id="Phobius"/>
    </source>
</evidence>
<protein>
    <recommendedName>
        <fullName evidence="4">UsfY protein</fullName>
    </recommendedName>
</protein>
<keyword evidence="3" id="KW-1185">Reference proteome</keyword>
<keyword evidence="1" id="KW-0812">Transmembrane</keyword>
<dbReference type="KEGG" id="nwl:NWFMUON74_07500"/>
<reference evidence="2 3" key="1">
    <citation type="submission" date="2020-08" db="EMBL/GenBank/DDBJ databases">
        <title>Genome Sequencing of Nocardia wallacei strain FMUON74 and assembly.</title>
        <authorList>
            <person name="Toyokawa M."/>
            <person name="Uesaka K."/>
        </authorList>
    </citation>
    <scope>NUCLEOTIDE SEQUENCE [LARGE SCALE GENOMIC DNA]</scope>
    <source>
        <strain evidence="2 3">FMUON74</strain>
    </source>
</reference>
<dbReference type="GeneID" id="80345371"/>
<dbReference type="EMBL" id="AP023396">
    <property type="protein sequence ID" value="BCK52978.1"/>
    <property type="molecule type" value="Genomic_DNA"/>
</dbReference>
<organism evidence="2 3">
    <name type="scientific">Nocardia wallacei</name>
    <dbReference type="NCBI Taxonomy" id="480035"/>
    <lineage>
        <taxon>Bacteria</taxon>
        <taxon>Bacillati</taxon>
        <taxon>Actinomycetota</taxon>
        <taxon>Actinomycetes</taxon>
        <taxon>Mycobacteriales</taxon>
        <taxon>Nocardiaceae</taxon>
        <taxon>Nocardia</taxon>
    </lineage>
</organism>
<gene>
    <name evidence="2" type="ORF">NWFMUON74_07500</name>
</gene>
<evidence type="ECO:0000313" key="3">
    <source>
        <dbReference type="Proteomes" id="UP000516173"/>
    </source>
</evidence>
<keyword evidence="1" id="KW-0472">Membrane</keyword>
<name>A0A7G1KCT8_9NOCA</name>
<proteinExistence type="predicted"/>
<evidence type="ECO:0008006" key="4">
    <source>
        <dbReference type="Google" id="ProtNLM"/>
    </source>
</evidence>
<keyword evidence="1" id="KW-1133">Transmembrane helix</keyword>
<evidence type="ECO:0000313" key="2">
    <source>
        <dbReference type="EMBL" id="BCK52978.1"/>
    </source>
</evidence>